<accession>A0A8C5EEL4</accession>
<evidence type="ECO:0000256" key="8">
    <source>
        <dbReference type="ARBA" id="ARBA00023242"/>
    </source>
</evidence>
<dbReference type="FunFam" id="3.40.50.10190:FF:000035">
    <property type="entry name" value="DNA-directed DNA/RNA polymerase mu"/>
    <property type="match status" value="1"/>
</dbReference>
<dbReference type="PIRSF" id="PIRSF000817">
    <property type="entry name" value="DNA_NT"/>
    <property type="match status" value="1"/>
</dbReference>
<protein>
    <recommendedName>
        <fullName evidence="9">DNA-directed DNA/RNA polymerase mu</fullName>
        <ecNumber evidence="9">2.7.7.7</ecNumber>
    </recommendedName>
</protein>
<evidence type="ECO:0000256" key="9">
    <source>
        <dbReference type="PIRNR" id="PIRNR000817"/>
    </source>
</evidence>
<feature type="binding site" evidence="10">
    <location>
        <position position="332"/>
    </location>
    <ligand>
        <name>Mg(2+)</name>
        <dbReference type="ChEBI" id="CHEBI:18420"/>
    </ligand>
</feature>
<keyword evidence="5 9" id="KW-0548">Nucleotidyltransferase</keyword>
<comment type="cofactor">
    <cofactor evidence="1 9 10">
        <name>Mg(2+)</name>
        <dbReference type="ChEBI" id="CHEBI:18420"/>
    </cofactor>
</comment>
<gene>
    <name evidence="13" type="primary">polm</name>
</gene>
<dbReference type="SMART" id="SM00483">
    <property type="entry name" value="POLXc"/>
    <property type="match status" value="1"/>
</dbReference>
<dbReference type="SUPFAM" id="SSF81301">
    <property type="entry name" value="Nucleotidyltransferase"/>
    <property type="match status" value="1"/>
</dbReference>
<keyword evidence="7 9" id="KW-0460">Magnesium</keyword>
<dbReference type="InterPro" id="IPR029398">
    <property type="entry name" value="PolB_thumb"/>
</dbReference>
<dbReference type="InterPro" id="IPR001357">
    <property type="entry name" value="BRCT_dom"/>
</dbReference>
<feature type="binding site" evidence="10">
    <location>
        <position position="417"/>
    </location>
    <ligand>
        <name>Mg(2+)</name>
        <dbReference type="ChEBI" id="CHEBI:18420"/>
    </ligand>
</feature>
<dbReference type="InterPro" id="IPR027421">
    <property type="entry name" value="DNA_pol_lamdba_lyase_dom_sf"/>
</dbReference>
<dbReference type="InterPro" id="IPR043519">
    <property type="entry name" value="NT_sf"/>
</dbReference>
<dbReference type="Pfam" id="PF10391">
    <property type="entry name" value="DNA_pol_lambd_f"/>
    <property type="match status" value="1"/>
</dbReference>
<dbReference type="SUPFAM" id="SSF52113">
    <property type="entry name" value="BRCT domain"/>
    <property type="match status" value="1"/>
</dbReference>
<dbReference type="Gene3D" id="3.40.50.10190">
    <property type="entry name" value="BRCT domain"/>
    <property type="match status" value="1"/>
</dbReference>
<sequence>MLPLKRRKLPSPSTGSTAGTNDGPEVPCRFPEIVLFFLERKMGSSRRTFLSELGKKNGFKVESQLSSSVTHVLCENNSADEVRAWLNTQLTVPTSLHLLHVHWFTESLRAGRPVEILDRHTLQGQMEEEEKEEETCSFTVPNYACQRRTQLHHHNPSLSDALTLLAENAELNEDDGRAVAFRRAAAVLKALPAEVTSVSQLKGLPCLGEHSLRVIKDVLKDGSCSEVETTKHSQRFNALKVLTGIFGVGVKTADRWIRDGIFNLQQLRESQTTLNRAQQAGLDHYEDLNQPVTRADADSITEIVQEAVSSLFPGAQVTLTGGFRRGKMTGHDVDFLLTHPEEGREEGLMDKVVSWLDSQGLLLYQKTSRNSYLESRDGPGRPSSNMDRFERCFAIFKLSRGQTSPPAGHQWRAVRVDLVVTPISQFAFALLGWTGSKLFERELRRWAGHEKAMSLSSHALFDKTQVINTLFREINMWNCSNHTRSPVSEAIPESVVRGGDLHSPRSELHSSITKKRLSSRGNNPVFEPSRY</sequence>
<comment type="similarity">
    <text evidence="3 9">Belongs to the DNA polymerase type-X family.</text>
</comment>
<comment type="subcellular location">
    <subcellularLocation>
        <location evidence="2 9">Nucleus</location>
    </subcellularLocation>
</comment>
<comment type="catalytic activity">
    <reaction evidence="9">
        <text>DNA(n) + a 2'-deoxyribonucleoside 5'-triphosphate = DNA(n+1) + diphosphate</text>
        <dbReference type="Rhea" id="RHEA:22508"/>
        <dbReference type="Rhea" id="RHEA-COMP:17339"/>
        <dbReference type="Rhea" id="RHEA-COMP:17340"/>
        <dbReference type="ChEBI" id="CHEBI:33019"/>
        <dbReference type="ChEBI" id="CHEBI:61560"/>
        <dbReference type="ChEBI" id="CHEBI:173112"/>
        <dbReference type="EC" id="2.7.7.7"/>
    </reaction>
</comment>
<reference evidence="13" key="1">
    <citation type="submission" date="2020-06" db="EMBL/GenBank/DDBJ databases">
        <authorList>
            <consortium name="Wellcome Sanger Institute Data Sharing"/>
        </authorList>
    </citation>
    <scope>NUCLEOTIDE SEQUENCE [LARGE SCALE GENOMIC DNA]</scope>
</reference>
<dbReference type="PRINTS" id="PR00869">
    <property type="entry name" value="DNAPOLX"/>
</dbReference>
<evidence type="ECO:0000313" key="13">
    <source>
        <dbReference type="Ensembl" id="ENSGWIP00000020695.1"/>
    </source>
</evidence>
<dbReference type="Gene3D" id="3.30.460.10">
    <property type="entry name" value="Beta Polymerase, domain 2"/>
    <property type="match status" value="1"/>
</dbReference>
<dbReference type="Pfam" id="PF14716">
    <property type="entry name" value="HHH_8"/>
    <property type="match status" value="1"/>
</dbReference>
<dbReference type="InterPro" id="IPR022312">
    <property type="entry name" value="DNA_pol_X"/>
</dbReference>
<dbReference type="Gene3D" id="1.10.150.20">
    <property type="entry name" value="5' to 3' exonuclease, C-terminal subdomain"/>
    <property type="match status" value="1"/>
</dbReference>
<feature type="compositionally biased region" description="Basic and acidic residues" evidence="11">
    <location>
        <begin position="499"/>
        <end position="508"/>
    </location>
</feature>
<dbReference type="AlphaFoldDB" id="A0A8C5EEL4"/>
<keyword evidence="6 9" id="KW-0479">Metal-binding</keyword>
<feature type="compositionally biased region" description="Polar residues" evidence="11">
    <location>
        <begin position="11"/>
        <end position="20"/>
    </location>
</feature>
<evidence type="ECO:0000256" key="1">
    <source>
        <dbReference type="ARBA" id="ARBA00001946"/>
    </source>
</evidence>
<dbReference type="InterPro" id="IPR002054">
    <property type="entry name" value="DNA-dir_DNA_pol_X"/>
</dbReference>
<evidence type="ECO:0000256" key="11">
    <source>
        <dbReference type="SAM" id="MobiDB-lite"/>
    </source>
</evidence>
<dbReference type="Gene3D" id="3.30.210.10">
    <property type="entry name" value="DNA polymerase, thumb domain"/>
    <property type="match status" value="1"/>
</dbReference>
<organism evidence="13 14">
    <name type="scientific">Gouania willdenowi</name>
    <name type="common">Blunt-snouted clingfish</name>
    <name type="synonym">Lepadogaster willdenowi</name>
    <dbReference type="NCBI Taxonomy" id="441366"/>
    <lineage>
        <taxon>Eukaryota</taxon>
        <taxon>Metazoa</taxon>
        <taxon>Chordata</taxon>
        <taxon>Craniata</taxon>
        <taxon>Vertebrata</taxon>
        <taxon>Euteleostomi</taxon>
        <taxon>Actinopterygii</taxon>
        <taxon>Neopterygii</taxon>
        <taxon>Teleostei</taxon>
        <taxon>Neoteleostei</taxon>
        <taxon>Acanthomorphata</taxon>
        <taxon>Ovalentaria</taxon>
        <taxon>Blenniimorphae</taxon>
        <taxon>Blenniiformes</taxon>
        <taxon>Gobiesocoidei</taxon>
        <taxon>Gobiesocidae</taxon>
        <taxon>Gobiesocinae</taxon>
        <taxon>Gouania</taxon>
    </lineage>
</organism>
<reference evidence="13" key="3">
    <citation type="submission" date="2025-09" db="UniProtKB">
        <authorList>
            <consortium name="Ensembl"/>
        </authorList>
    </citation>
    <scope>IDENTIFICATION</scope>
</reference>
<evidence type="ECO:0000256" key="4">
    <source>
        <dbReference type="ARBA" id="ARBA00022679"/>
    </source>
</evidence>
<dbReference type="Proteomes" id="UP000694680">
    <property type="component" value="Chromosome 12"/>
</dbReference>
<dbReference type="Pfam" id="PF14792">
    <property type="entry name" value="DNA_pol_B_palm"/>
    <property type="match status" value="1"/>
</dbReference>
<proteinExistence type="inferred from homology"/>
<dbReference type="SUPFAM" id="SSF47802">
    <property type="entry name" value="DNA polymerase beta, N-terminal domain-like"/>
    <property type="match status" value="1"/>
</dbReference>
<dbReference type="PANTHER" id="PTHR11276">
    <property type="entry name" value="DNA POLYMERASE TYPE-X FAMILY MEMBER"/>
    <property type="match status" value="1"/>
</dbReference>
<evidence type="ECO:0000313" key="14">
    <source>
        <dbReference type="Proteomes" id="UP000694680"/>
    </source>
</evidence>
<dbReference type="PROSITE" id="PS00522">
    <property type="entry name" value="DNA_POLYMERASE_X"/>
    <property type="match status" value="1"/>
</dbReference>
<dbReference type="EC" id="2.7.7.7" evidence="9"/>
<dbReference type="SUPFAM" id="SSF81585">
    <property type="entry name" value="PsbU/PolX domain-like"/>
    <property type="match status" value="1"/>
</dbReference>
<dbReference type="PIRSF" id="PIRSF501176">
    <property type="entry name" value="DNApol_mu"/>
    <property type="match status" value="1"/>
</dbReference>
<dbReference type="FunFam" id="1.10.150.20:FF:000010">
    <property type="entry name" value="DNA polymerase lambda"/>
    <property type="match status" value="1"/>
</dbReference>
<dbReference type="PROSITE" id="PS50172">
    <property type="entry name" value="BRCT"/>
    <property type="match status" value="1"/>
</dbReference>
<feature type="binding site" evidence="10">
    <location>
        <position position="334"/>
    </location>
    <ligand>
        <name>Mg(2+)</name>
        <dbReference type="ChEBI" id="CHEBI:18420"/>
    </ligand>
</feature>
<dbReference type="GO" id="GO:0005634">
    <property type="term" value="C:nucleus"/>
    <property type="evidence" value="ECO:0007669"/>
    <property type="project" value="UniProtKB-SubCell"/>
</dbReference>
<dbReference type="InterPro" id="IPR018944">
    <property type="entry name" value="DNA_pol_lambd_fingers_domain"/>
</dbReference>
<dbReference type="PANTHER" id="PTHR11276:SF24">
    <property type="entry name" value="DNA-DIRECTED DNA_RNA POLYMERASE MU"/>
    <property type="match status" value="1"/>
</dbReference>
<dbReference type="GO" id="GO:0046872">
    <property type="term" value="F:metal ion binding"/>
    <property type="evidence" value="ECO:0007669"/>
    <property type="project" value="UniProtKB-UniRule"/>
</dbReference>
<dbReference type="InterPro" id="IPR036420">
    <property type="entry name" value="BRCT_dom_sf"/>
</dbReference>
<dbReference type="Pfam" id="PF14791">
    <property type="entry name" value="DNA_pol_B_thumb"/>
    <property type="match status" value="1"/>
</dbReference>
<evidence type="ECO:0000256" key="10">
    <source>
        <dbReference type="PIRSR" id="PIRSR000817-1"/>
    </source>
</evidence>
<dbReference type="Ensembl" id="ENSGWIT00000022728.1">
    <property type="protein sequence ID" value="ENSGWIP00000020695.1"/>
    <property type="gene ID" value="ENSGWIG00000011194.1"/>
</dbReference>
<dbReference type="GO" id="GO:0006303">
    <property type="term" value="P:double-strand break repair via nonhomologous end joining"/>
    <property type="evidence" value="ECO:0007669"/>
    <property type="project" value="TreeGrafter"/>
</dbReference>
<evidence type="ECO:0000256" key="5">
    <source>
        <dbReference type="ARBA" id="ARBA00022695"/>
    </source>
</evidence>
<dbReference type="SMART" id="SM00292">
    <property type="entry name" value="BRCT"/>
    <property type="match status" value="1"/>
</dbReference>
<comment type="function">
    <text evidence="9">Gap-filling polymerase involved in repair of DNA double-strand breaks by non-homologous end joining (NHEJ).</text>
</comment>
<evidence type="ECO:0000256" key="2">
    <source>
        <dbReference type="ARBA" id="ARBA00004123"/>
    </source>
</evidence>
<evidence type="ECO:0000259" key="12">
    <source>
        <dbReference type="PROSITE" id="PS50172"/>
    </source>
</evidence>
<dbReference type="GO" id="GO:0003887">
    <property type="term" value="F:DNA-directed DNA polymerase activity"/>
    <property type="evidence" value="ECO:0007669"/>
    <property type="project" value="UniProtKB-UniRule"/>
</dbReference>
<dbReference type="Pfam" id="PF00533">
    <property type="entry name" value="BRCT"/>
    <property type="match status" value="1"/>
</dbReference>
<dbReference type="InterPro" id="IPR019843">
    <property type="entry name" value="DNA_pol-X_BS"/>
</dbReference>
<name>A0A8C5EEL4_GOUWI</name>
<dbReference type="InterPro" id="IPR001726">
    <property type="entry name" value="TdT/Mu"/>
</dbReference>
<feature type="region of interest" description="Disordered" evidence="11">
    <location>
        <begin position="1"/>
        <end position="25"/>
    </location>
</feature>
<dbReference type="CDD" id="cd00141">
    <property type="entry name" value="NT_POLXc"/>
    <property type="match status" value="1"/>
</dbReference>
<evidence type="ECO:0000256" key="6">
    <source>
        <dbReference type="ARBA" id="ARBA00022723"/>
    </source>
</evidence>
<dbReference type="PRINTS" id="PR00871">
    <property type="entry name" value="DNAPOLXTDT"/>
</dbReference>
<dbReference type="Gene3D" id="1.10.150.110">
    <property type="entry name" value="DNA polymerase beta, N-terminal domain-like"/>
    <property type="match status" value="1"/>
</dbReference>
<dbReference type="FunFam" id="1.10.150.110:FF:000003">
    <property type="entry name" value="DNA polymerase mu"/>
    <property type="match status" value="1"/>
</dbReference>
<feature type="domain" description="BRCT" evidence="12">
    <location>
        <begin position="30"/>
        <end position="121"/>
    </location>
</feature>
<dbReference type="InterPro" id="IPR028207">
    <property type="entry name" value="DNA_pol_B_palm_palm"/>
</dbReference>
<dbReference type="InterPro" id="IPR037160">
    <property type="entry name" value="DNA_Pol_thumb_sf"/>
</dbReference>
<reference evidence="13" key="2">
    <citation type="submission" date="2025-08" db="UniProtKB">
        <authorList>
            <consortium name="Ensembl"/>
        </authorList>
    </citation>
    <scope>IDENTIFICATION</scope>
</reference>
<keyword evidence="8 9" id="KW-0539">Nucleus</keyword>
<dbReference type="InterPro" id="IPR010996">
    <property type="entry name" value="HHH_MUS81"/>
</dbReference>
<evidence type="ECO:0000256" key="3">
    <source>
        <dbReference type="ARBA" id="ARBA00008323"/>
    </source>
</evidence>
<dbReference type="InterPro" id="IPR027249">
    <property type="entry name" value="DNA/RNApol_mu"/>
</dbReference>
<dbReference type="GO" id="GO:0003677">
    <property type="term" value="F:DNA binding"/>
    <property type="evidence" value="ECO:0007669"/>
    <property type="project" value="UniProtKB-UniRule"/>
</dbReference>
<keyword evidence="14" id="KW-1185">Reference proteome</keyword>
<feature type="region of interest" description="Disordered" evidence="11">
    <location>
        <begin position="495"/>
        <end position="531"/>
    </location>
</feature>
<keyword evidence="4 9" id="KW-0808">Transferase</keyword>
<evidence type="ECO:0000256" key="7">
    <source>
        <dbReference type="ARBA" id="ARBA00022842"/>
    </source>
</evidence>